<dbReference type="GO" id="GO:0009279">
    <property type="term" value="C:cell outer membrane"/>
    <property type="evidence" value="ECO:0007669"/>
    <property type="project" value="UniProtKB-SubCell"/>
</dbReference>
<dbReference type="Proteomes" id="UP000254677">
    <property type="component" value="Unassembled WGS sequence"/>
</dbReference>
<dbReference type="SUPFAM" id="SSF56935">
    <property type="entry name" value="Porins"/>
    <property type="match status" value="1"/>
</dbReference>
<dbReference type="PANTHER" id="PTHR35093">
    <property type="entry name" value="OUTER MEMBRANE PROTEIN NMB0088-RELATED"/>
    <property type="match status" value="1"/>
</dbReference>
<keyword evidence="3" id="KW-1134">Transmembrane beta strand</keyword>
<evidence type="ECO:0000256" key="4">
    <source>
        <dbReference type="ARBA" id="ARBA00022692"/>
    </source>
</evidence>
<evidence type="ECO:0000313" key="8">
    <source>
        <dbReference type="EMBL" id="STX41729.1"/>
    </source>
</evidence>
<reference evidence="8 9" key="1">
    <citation type="submission" date="2018-06" db="EMBL/GenBank/DDBJ databases">
        <authorList>
            <consortium name="Pathogen Informatics"/>
            <person name="Doyle S."/>
        </authorList>
    </citation>
    <scope>NUCLEOTIDE SEQUENCE [LARGE SCALE GENOMIC DNA]</scope>
    <source>
        <strain evidence="8 9">NCTC13292</strain>
    </source>
</reference>
<organism evidence="8 9">
    <name type="scientific">Legionella donaldsonii</name>
    <dbReference type="NCBI Taxonomy" id="45060"/>
    <lineage>
        <taxon>Bacteria</taxon>
        <taxon>Pseudomonadati</taxon>
        <taxon>Pseudomonadota</taxon>
        <taxon>Gammaproteobacteria</taxon>
        <taxon>Legionellales</taxon>
        <taxon>Legionellaceae</taxon>
        <taxon>Legionella</taxon>
    </lineage>
</organism>
<dbReference type="GO" id="GO:0015483">
    <property type="term" value="F:long-chain fatty acid transporting porin activity"/>
    <property type="evidence" value="ECO:0007669"/>
    <property type="project" value="TreeGrafter"/>
</dbReference>
<keyword evidence="9" id="KW-1185">Reference proteome</keyword>
<dbReference type="EMBL" id="UGOA01000001">
    <property type="protein sequence ID" value="STX41729.1"/>
    <property type="molecule type" value="Genomic_DNA"/>
</dbReference>
<keyword evidence="5" id="KW-0732">Signal</keyword>
<evidence type="ECO:0000256" key="6">
    <source>
        <dbReference type="ARBA" id="ARBA00023136"/>
    </source>
</evidence>
<evidence type="ECO:0000256" key="1">
    <source>
        <dbReference type="ARBA" id="ARBA00004571"/>
    </source>
</evidence>
<proteinExistence type="inferred from homology"/>
<dbReference type="InterPro" id="IPR005017">
    <property type="entry name" value="OMPP1/FadL/TodX"/>
</dbReference>
<evidence type="ECO:0000256" key="5">
    <source>
        <dbReference type="ARBA" id="ARBA00022729"/>
    </source>
</evidence>
<dbReference type="AlphaFoldDB" id="A0A378J2H0"/>
<name>A0A378J2H0_9GAMM</name>
<keyword evidence="7" id="KW-0998">Cell outer membrane</keyword>
<protein>
    <submittedName>
        <fullName evidence="8">Long chain fatty acid transporter</fullName>
    </submittedName>
</protein>
<accession>A0A378J2H0</accession>
<dbReference type="Gene3D" id="2.40.160.60">
    <property type="entry name" value="Outer membrane protein transport protein (OMPP1/FadL/TodX)"/>
    <property type="match status" value="1"/>
</dbReference>
<dbReference type="PANTHER" id="PTHR35093:SF8">
    <property type="entry name" value="OUTER MEMBRANE PROTEIN NMB0088-RELATED"/>
    <property type="match status" value="1"/>
</dbReference>
<evidence type="ECO:0000256" key="7">
    <source>
        <dbReference type="ARBA" id="ARBA00023237"/>
    </source>
</evidence>
<keyword evidence="4" id="KW-0812">Transmembrane</keyword>
<gene>
    <name evidence="8" type="primary">fadL</name>
    <name evidence="8" type="ORF">NCTC13292_01143</name>
</gene>
<sequence length="515" mass="55483">MTILMILLGNFFSNRLKTVSIHLSSVFCKHLGMHFNVKECGVKSMQKPMRTIVSAAVVAMMASTIANAGSFSLYTESTASAVGNYAAGVAAEAADASTGWYNPAGLALIRQQQVVVGAVGVFPSSELTGTSTFRTVGLPPFGQTFSGIQGAKDAVVPSFHYALPLGENATFGLSIVSPFGLVTDWDKTSQVRYGATISELITTNVSPEIGGKLTENLALGGGIDFQYARVKFNRILGEPALMQAFGFPPSFVDSMSYNKGDSFGIGFHAGVLTMFNDNHTRIGLNYQSQMKHKFNGYSRLGGRYASPGFNVINPVSVATATPNNTIWNNNLSSNDIDLPEIVTLSAYQDVNEKLALLGSVVYTGWHSLRTIQLNNALTSAPVVGVVKVISASIEDYDNAWRFALGANYHVNEQLMLRVGGGYDQTPTTNLHRSIRIPDSDRWALSIGAHYQLKPEIGVDVGYTHLFATGDRRINRTDPVSSFSTYNINADIDAHADLVGIQAVWTIDKPVPVATK</sequence>
<keyword evidence="6" id="KW-0472">Membrane</keyword>
<evidence type="ECO:0000256" key="3">
    <source>
        <dbReference type="ARBA" id="ARBA00022452"/>
    </source>
</evidence>
<dbReference type="Pfam" id="PF03349">
    <property type="entry name" value="Toluene_X"/>
    <property type="match status" value="1"/>
</dbReference>
<comment type="subcellular location">
    <subcellularLocation>
        <location evidence="1">Cell outer membrane</location>
        <topology evidence="1">Multi-pass membrane protein</topology>
    </subcellularLocation>
</comment>
<comment type="similarity">
    <text evidence="2">Belongs to the OmpP1/FadL family.</text>
</comment>
<evidence type="ECO:0000313" key="9">
    <source>
        <dbReference type="Proteomes" id="UP000254677"/>
    </source>
</evidence>
<evidence type="ECO:0000256" key="2">
    <source>
        <dbReference type="ARBA" id="ARBA00008163"/>
    </source>
</evidence>